<evidence type="ECO:0000256" key="1">
    <source>
        <dbReference type="ARBA" id="ARBA00022574"/>
    </source>
</evidence>
<evidence type="ECO:0000256" key="4">
    <source>
        <dbReference type="SAM" id="MobiDB-lite"/>
    </source>
</evidence>
<keyword evidence="1 3" id="KW-0853">WD repeat</keyword>
<dbReference type="PANTHER" id="PTHR44675">
    <property type="entry name" value="PAK1 INTERACTING PROTEIN 1"/>
    <property type="match status" value="1"/>
</dbReference>
<dbReference type="InterPro" id="IPR001680">
    <property type="entry name" value="WD40_rpt"/>
</dbReference>
<dbReference type="Gene3D" id="2.130.10.10">
    <property type="entry name" value="YVTN repeat-like/Quinoprotein amine dehydrogenase"/>
    <property type="match status" value="2"/>
</dbReference>
<comment type="caution">
    <text evidence="5">The sequence shown here is derived from an EMBL/GenBank/DDBJ whole genome shotgun (WGS) entry which is preliminary data.</text>
</comment>
<evidence type="ECO:0000256" key="2">
    <source>
        <dbReference type="ARBA" id="ARBA00022737"/>
    </source>
</evidence>
<evidence type="ECO:0000313" key="5">
    <source>
        <dbReference type="EMBL" id="KAG5184673.1"/>
    </source>
</evidence>
<dbReference type="PROSITE" id="PS50082">
    <property type="entry name" value="WD_REPEATS_2"/>
    <property type="match status" value="2"/>
</dbReference>
<accession>A0A836CGS2</accession>
<protein>
    <submittedName>
        <fullName evidence="5">WD40-repeat-containing domain protein</fullName>
    </submittedName>
</protein>
<dbReference type="PROSITE" id="PS00678">
    <property type="entry name" value="WD_REPEATS_1"/>
    <property type="match status" value="1"/>
</dbReference>
<dbReference type="InterPro" id="IPR015943">
    <property type="entry name" value="WD40/YVTN_repeat-like_dom_sf"/>
</dbReference>
<dbReference type="SUPFAM" id="SSF50978">
    <property type="entry name" value="WD40 repeat-like"/>
    <property type="match status" value="1"/>
</dbReference>
<evidence type="ECO:0000256" key="3">
    <source>
        <dbReference type="PROSITE-ProRule" id="PRU00221"/>
    </source>
</evidence>
<feature type="compositionally biased region" description="Low complexity" evidence="4">
    <location>
        <begin position="478"/>
        <end position="506"/>
    </location>
</feature>
<dbReference type="PROSITE" id="PS50294">
    <property type="entry name" value="WD_REPEATS_REGION"/>
    <property type="match status" value="2"/>
</dbReference>
<gene>
    <name evidence="5" type="ORF">JKP88DRAFT_348449</name>
</gene>
<feature type="repeat" description="WD" evidence="3">
    <location>
        <begin position="80"/>
        <end position="120"/>
    </location>
</feature>
<dbReference type="Pfam" id="PF00400">
    <property type="entry name" value="WD40"/>
    <property type="match status" value="3"/>
</dbReference>
<dbReference type="OrthoDB" id="308449at2759"/>
<keyword evidence="6" id="KW-1185">Reference proteome</keyword>
<dbReference type="InterPro" id="IPR036322">
    <property type="entry name" value="WD40_repeat_dom_sf"/>
</dbReference>
<feature type="repeat" description="WD" evidence="3">
    <location>
        <begin position="121"/>
        <end position="162"/>
    </location>
</feature>
<feature type="compositionally biased region" description="Low complexity" evidence="4">
    <location>
        <begin position="514"/>
        <end position="534"/>
    </location>
</feature>
<reference evidence="5" key="1">
    <citation type="submission" date="2021-02" db="EMBL/GenBank/DDBJ databases">
        <title>First Annotated Genome of the Yellow-green Alga Tribonema minus.</title>
        <authorList>
            <person name="Mahan K.M."/>
        </authorList>
    </citation>
    <scope>NUCLEOTIDE SEQUENCE</scope>
    <source>
        <strain evidence="5">UTEX B ZZ1240</strain>
    </source>
</reference>
<keyword evidence="2" id="KW-0677">Repeat</keyword>
<dbReference type="AlphaFoldDB" id="A0A836CGS2"/>
<proteinExistence type="predicted"/>
<organism evidence="5 6">
    <name type="scientific">Tribonema minus</name>
    <dbReference type="NCBI Taxonomy" id="303371"/>
    <lineage>
        <taxon>Eukaryota</taxon>
        <taxon>Sar</taxon>
        <taxon>Stramenopiles</taxon>
        <taxon>Ochrophyta</taxon>
        <taxon>PX clade</taxon>
        <taxon>Xanthophyceae</taxon>
        <taxon>Tribonematales</taxon>
        <taxon>Tribonemataceae</taxon>
        <taxon>Tribonema</taxon>
    </lineage>
</organism>
<feature type="compositionally biased region" description="Low complexity" evidence="4">
    <location>
        <begin position="428"/>
        <end position="438"/>
    </location>
</feature>
<dbReference type="InterPro" id="IPR051959">
    <property type="entry name" value="PAK1-Kinase_Regulator"/>
</dbReference>
<dbReference type="InterPro" id="IPR019775">
    <property type="entry name" value="WD40_repeat_CS"/>
</dbReference>
<feature type="region of interest" description="Disordered" evidence="4">
    <location>
        <begin position="376"/>
        <end position="587"/>
    </location>
</feature>
<feature type="compositionally biased region" description="Polar residues" evidence="4">
    <location>
        <begin position="377"/>
        <end position="387"/>
    </location>
</feature>
<dbReference type="SMART" id="SM00320">
    <property type="entry name" value="WD40"/>
    <property type="match status" value="5"/>
</dbReference>
<dbReference type="PANTHER" id="PTHR44675:SF1">
    <property type="entry name" value="P21-ACTIVATED PROTEIN KINASE-INTERACTING PROTEIN 1"/>
    <property type="match status" value="1"/>
</dbReference>
<feature type="compositionally biased region" description="Basic residues" evidence="4">
    <location>
        <begin position="397"/>
        <end position="408"/>
    </location>
</feature>
<sequence length="587" mass="61363">MKIVGGTLEGFLYGFDHPDDEATAPDTLSMAYGYKVHAGCVKSLAIAEKGTLAGKMLVTGGTDERIRIYDLGQRTEKGELQQHSGTVTCLAFHDSTHLLSGSEDKTICIWRVHDWALLHVLGGHKGAVTDLSIHPSGRMALSVSTDRTLRLWNLVEGRAAYIKRLPGGGDMVRWSPQGTHFAVVVGKQLILYEAAASEPACTRSCPLKINAMAWLNDTTVAAAADDHVIRVYSATGDVLAELPAEAACGGRVRDMAYTPTLTLALGLGDSGGAAAHDPEETAAAEVAVGASALGTEQRGRLVTVTSTGTVQVWELKLDGGSCSATVVAHTRVLGEPRFTCLVACDTASAAAAAASKKGKKRKRALSSTAAAAAVLSENDSAQPTDSVGRQDADQGERHKKKKKGKKGTPSKPEGRGAAEPSPQGEAGGARSAGKGKSGPQKPPSRSHKQQQQQQQELAHEGTRASGKKQARAAKQTPQKKNSPAQPPSQQQQQKQRSAEKAPVASSKKAKKAAKTAVSQPAAAAAASAVGTPKKQQVGFSEVTPGGKSPVKAKVKLAKGTPAPKAAMKQKHKQTLDQAAKSRAKQRK</sequence>
<evidence type="ECO:0000313" key="6">
    <source>
        <dbReference type="Proteomes" id="UP000664859"/>
    </source>
</evidence>
<dbReference type="Proteomes" id="UP000664859">
    <property type="component" value="Unassembled WGS sequence"/>
</dbReference>
<dbReference type="EMBL" id="JAFCMP010000157">
    <property type="protein sequence ID" value="KAG5184673.1"/>
    <property type="molecule type" value="Genomic_DNA"/>
</dbReference>
<name>A0A836CGS2_9STRA</name>